<dbReference type="InterPro" id="IPR012373">
    <property type="entry name" value="Ferrdict_sens_TM"/>
</dbReference>
<gene>
    <name evidence="3" type="ORF">P0Y53_22890</name>
</gene>
<proteinExistence type="predicted"/>
<dbReference type="InterPro" id="IPR006860">
    <property type="entry name" value="FecR"/>
</dbReference>
<dbReference type="EMBL" id="CP119311">
    <property type="protein sequence ID" value="WEK35349.1"/>
    <property type="molecule type" value="Genomic_DNA"/>
</dbReference>
<evidence type="ECO:0000259" key="2">
    <source>
        <dbReference type="Pfam" id="PF16344"/>
    </source>
</evidence>
<dbReference type="Pfam" id="PF16344">
    <property type="entry name" value="FecR_C"/>
    <property type="match status" value="1"/>
</dbReference>
<dbReference type="PANTHER" id="PTHR30273">
    <property type="entry name" value="PERIPLASMIC SIGNAL SENSOR AND SIGMA FACTOR ACTIVATOR FECR-RELATED"/>
    <property type="match status" value="1"/>
</dbReference>
<feature type="domain" description="FecR protein" evidence="1">
    <location>
        <begin position="176"/>
        <end position="271"/>
    </location>
</feature>
<evidence type="ECO:0000259" key="1">
    <source>
        <dbReference type="Pfam" id="PF04773"/>
    </source>
</evidence>
<dbReference type="Proteomes" id="UP001220610">
    <property type="component" value="Chromosome"/>
</dbReference>
<reference evidence="3" key="1">
    <citation type="submission" date="2023-03" db="EMBL/GenBank/DDBJ databases">
        <title>Andean soil-derived lignocellulolytic bacterial consortium as a source of novel taxa and putative plastic-active enzymes.</title>
        <authorList>
            <person name="Diaz-Garcia L."/>
            <person name="Chuvochina M."/>
            <person name="Feuerriegel G."/>
            <person name="Bunk B."/>
            <person name="Sproer C."/>
            <person name="Streit W.R."/>
            <person name="Rodriguez L.M."/>
            <person name="Overmann J."/>
            <person name="Jimenez D.J."/>
        </authorList>
    </citation>
    <scope>NUCLEOTIDE SEQUENCE</scope>
    <source>
        <strain evidence="3">MAG 7</strain>
    </source>
</reference>
<dbReference type="Gene3D" id="2.60.120.1440">
    <property type="match status" value="1"/>
</dbReference>
<protein>
    <submittedName>
        <fullName evidence="3">DUF4974 domain-containing protein</fullName>
    </submittedName>
</protein>
<evidence type="ECO:0000313" key="4">
    <source>
        <dbReference type="Proteomes" id="UP001220610"/>
    </source>
</evidence>
<dbReference type="Pfam" id="PF04773">
    <property type="entry name" value="FecR"/>
    <property type="match status" value="1"/>
</dbReference>
<accession>A0AAJ5WQE1</accession>
<name>A0AAJ5WQE1_9BACT</name>
<dbReference type="AlphaFoldDB" id="A0AAJ5WQE1"/>
<feature type="domain" description="Protein FecR C-terminal" evidence="2">
    <location>
        <begin position="328"/>
        <end position="394"/>
    </location>
</feature>
<dbReference type="PANTHER" id="PTHR30273:SF2">
    <property type="entry name" value="PROTEIN FECR"/>
    <property type="match status" value="1"/>
</dbReference>
<dbReference type="GO" id="GO:0016989">
    <property type="term" value="F:sigma factor antagonist activity"/>
    <property type="evidence" value="ECO:0007669"/>
    <property type="project" value="TreeGrafter"/>
</dbReference>
<evidence type="ECO:0000313" key="3">
    <source>
        <dbReference type="EMBL" id="WEK35349.1"/>
    </source>
</evidence>
<dbReference type="Gene3D" id="3.55.50.30">
    <property type="match status" value="1"/>
</dbReference>
<sequence>MEKKELFELIDRYLKGETSELENQWLKNYSNSFQETDAWDETREGSKQALLEEILSELRTSIVLPFSAPVPVRKMKPLRWAAAAAVLLLAGASTYVWLRSGHKDPDVASQSVQQIPDIAPGKEGAILVLADGTEVVLDSLGNGVIASQNGADALIRNGELVYNTTGAASGEVQYNTMRTPVGRQFTLILPDGTRVWLNAASSIRYPTAFTGTERKVEVSGEVYFETAKNSSIPLRINVVDLAELEVLGTNFNVNAYQNEESIETTLLEGSLRVSPIDRTAAAAVSPLPPLLLKAGQQAQLRNGSSKEPFKVINDPDIEKIMAWKNGLFNFEDATLEEVLRELERWYDIEVVYESEVPDIALMGKITRGVTLQGLLTALKKMGLQYRLEGRKLIVLS</sequence>
<organism evidence="3 4">
    <name type="scientific">Candidatus Pseudobacter hemicellulosilyticus</name>
    <dbReference type="NCBI Taxonomy" id="3121375"/>
    <lineage>
        <taxon>Bacteria</taxon>
        <taxon>Pseudomonadati</taxon>
        <taxon>Bacteroidota</taxon>
        <taxon>Chitinophagia</taxon>
        <taxon>Chitinophagales</taxon>
        <taxon>Chitinophagaceae</taxon>
        <taxon>Pseudobacter</taxon>
    </lineage>
</organism>
<dbReference type="InterPro" id="IPR032508">
    <property type="entry name" value="FecR_C"/>
</dbReference>